<dbReference type="GO" id="GO:0030151">
    <property type="term" value="F:molybdenum ion binding"/>
    <property type="evidence" value="ECO:0007669"/>
    <property type="project" value="InterPro"/>
</dbReference>
<protein>
    <submittedName>
        <fullName evidence="7">Sulfur dehydrogenase subunit SoxC</fullName>
    </submittedName>
</protein>
<dbReference type="InterPro" id="IPR005066">
    <property type="entry name" value="MoCF_OxRdtse_dimer"/>
</dbReference>
<dbReference type="Pfam" id="PF03404">
    <property type="entry name" value="Mo-co_dimer"/>
    <property type="match status" value="1"/>
</dbReference>
<accession>A0A2T5VHX4</accession>
<dbReference type="InterPro" id="IPR036374">
    <property type="entry name" value="OxRdtase_Mopterin-bd_sf"/>
</dbReference>
<feature type="domain" description="Moybdenum cofactor oxidoreductase dimerisation" evidence="6">
    <location>
        <begin position="297"/>
        <end position="414"/>
    </location>
</feature>
<dbReference type="Gene3D" id="2.60.40.650">
    <property type="match status" value="1"/>
</dbReference>
<dbReference type="GO" id="GO:0020037">
    <property type="term" value="F:heme binding"/>
    <property type="evidence" value="ECO:0007669"/>
    <property type="project" value="TreeGrafter"/>
</dbReference>
<reference evidence="7 8" key="1">
    <citation type="submission" date="2018-04" db="EMBL/GenBank/DDBJ databases">
        <title>Genomic Encyclopedia of Archaeal and Bacterial Type Strains, Phase II (KMG-II): from individual species to whole genera.</title>
        <authorList>
            <person name="Goeker M."/>
        </authorList>
    </citation>
    <scope>NUCLEOTIDE SEQUENCE [LARGE SCALE GENOMIC DNA]</scope>
    <source>
        <strain evidence="7 8">DSM 23382</strain>
    </source>
</reference>
<dbReference type="PROSITE" id="PS51318">
    <property type="entry name" value="TAT"/>
    <property type="match status" value="1"/>
</dbReference>
<proteinExistence type="predicted"/>
<keyword evidence="3" id="KW-0479">Metal-binding</keyword>
<dbReference type="InterPro" id="IPR006311">
    <property type="entry name" value="TAT_signal"/>
</dbReference>
<dbReference type="GO" id="GO:0006790">
    <property type="term" value="P:sulfur compound metabolic process"/>
    <property type="evidence" value="ECO:0007669"/>
    <property type="project" value="TreeGrafter"/>
</dbReference>
<comment type="cofactor">
    <cofactor evidence="1">
        <name>Mo-molybdopterin</name>
        <dbReference type="ChEBI" id="CHEBI:71302"/>
    </cofactor>
</comment>
<dbReference type="PANTHER" id="PTHR19372:SF7">
    <property type="entry name" value="SULFITE OXIDASE, MITOCHONDRIAL"/>
    <property type="match status" value="1"/>
</dbReference>
<dbReference type="NCBIfam" id="TIGR04555">
    <property type="entry name" value="sulfite_DH_soxC"/>
    <property type="match status" value="1"/>
</dbReference>
<dbReference type="InterPro" id="IPR000572">
    <property type="entry name" value="OxRdtase_Mopterin-bd_dom"/>
</dbReference>
<keyword evidence="4" id="KW-0560">Oxidoreductase</keyword>
<evidence type="ECO:0000256" key="3">
    <source>
        <dbReference type="ARBA" id="ARBA00022723"/>
    </source>
</evidence>
<dbReference type="SUPFAM" id="SSF56524">
    <property type="entry name" value="Oxidoreductase molybdopterin-binding domain"/>
    <property type="match status" value="1"/>
</dbReference>
<dbReference type="InterPro" id="IPR008335">
    <property type="entry name" value="Mopterin_OxRdtase_euk"/>
</dbReference>
<dbReference type="Pfam" id="PF00174">
    <property type="entry name" value="Oxidored_molyb"/>
    <property type="match status" value="1"/>
</dbReference>
<evidence type="ECO:0000259" key="6">
    <source>
        <dbReference type="Pfam" id="PF03404"/>
    </source>
</evidence>
<evidence type="ECO:0000259" key="5">
    <source>
        <dbReference type="Pfam" id="PF00174"/>
    </source>
</evidence>
<evidence type="ECO:0000256" key="2">
    <source>
        <dbReference type="ARBA" id="ARBA00022505"/>
    </source>
</evidence>
<evidence type="ECO:0000256" key="4">
    <source>
        <dbReference type="ARBA" id="ARBA00023002"/>
    </source>
</evidence>
<organism evidence="7 8">
    <name type="scientific">Breoghania corrubedonensis</name>
    <dbReference type="NCBI Taxonomy" id="665038"/>
    <lineage>
        <taxon>Bacteria</taxon>
        <taxon>Pseudomonadati</taxon>
        <taxon>Pseudomonadota</taxon>
        <taxon>Alphaproteobacteria</taxon>
        <taxon>Hyphomicrobiales</taxon>
        <taxon>Stappiaceae</taxon>
        <taxon>Breoghania</taxon>
    </lineage>
</organism>
<dbReference type="PRINTS" id="PR00407">
    <property type="entry name" value="EUMOPTERIN"/>
</dbReference>
<comment type="caution">
    <text evidence="7">The sequence shown here is derived from an EMBL/GenBank/DDBJ whole genome shotgun (WGS) entry which is preliminary data.</text>
</comment>
<dbReference type="GO" id="GO:0008482">
    <property type="term" value="F:sulfite oxidase activity"/>
    <property type="evidence" value="ECO:0007669"/>
    <property type="project" value="TreeGrafter"/>
</dbReference>
<dbReference type="CDD" id="cd02113">
    <property type="entry name" value="bact_SoxC_Moco"/>
    <property type="match status" value="1"/>
</dbReference>
<dbReference type="RefSeq" id="WP_107989141.1">
    <property type="nucleotide sequence ID" value="NZ_QAYG01000001.1"/>
</dbReference>
<dbReference type="Proteomes" id="UP000244081">
    <property type="component" value="Unassembled WGS sequence"/>
</dbReference>
<keyword evidence="2" id="KW-0500">Molybdenum</keyword>
<name>A0A2T5VHX4_9HYPH</name>
<sequence>MTETNKPAPGMNRRGFLKAGLAAGGAAAFGGAAFSGAAGAGESDPLITEVQDWNRYLGAGVQAAPYGVPSAHEAHVVRRDVEWLTASTESSVNFTPLHALDGIITPNGLCFERHHGGVADIAPADHRLMINGLVDKPLVFTMADLMRFPRENRVYFLECAANSGMEWRGAQLNGCQYTHGMVHCVMYTGVPLKTLLDEAGIKTNGKWVLAEGADAAGMTRSIPMEKALDDCLVAFKMNGEALRPEQGYPLRLCVPGWEGNMWVKWLRRLEVGDEPWQQREETSKYTDLLANGKARRFTWVMDPKSVITSPSPQMPIAHGKGPLVVSGLAWSGNGRIKRVDVSIDGGRNWTTARIDGPSFSKALHRFYLDIDWDGSDLLLQSRALDEHGFYQPTKNALRAERGENSIYHNNSIQTWHVKEDGTVENVEVS</sequence>
<evidence type="ECO:0000313" key="7">
    <source>
        <dbReference type="EMBL" id="PTW63355.1"/>
    </source>
</evidence>
<gene>
    <name evidence="7" type="ORF">C8N35_1011407</name>
</gene>
<dbReference type="InterPro" id="IPR030835">
    <property type="entry name" value="Sulfite_DH_SoxC"/>
</dbReference>
<keyword evidence="8" id="KW-1185">Reference proteome</keyword>
<dbReference type="OrthoDB" id="9795587at2"/>
<dbReference type="InterPro" id="IPR014756">
    <property type="entry name" value="Ig_E-set"/>
</dbReference>
<dbReference type="FunFam" id="3.90.420.10:FF:000006">
    <property type="entry name" value="Sulfur dehydrogenase subunit SoxC"/>
    <property type="match status" value="1"/>
</dbReference>
<dbReference type="EMBL" id="QAYG01000001">
    <property type="protein sequence ID" value="PTW63355.1"/>
    <property type="molecule type" value="Genomic_DNA"/>
</dbReference>
<feature type="domain" description="Oxidoreductase molybdopterin-binding" evidence="5">
    <location>
        <begin position="115"/>
        <end position="277"/>
    </location>
</feature>
<evidence type="ECO:0000313" key="8">
    <source>
        <dbReference type="Proteomes" id="UP000244081"/>
    </source>
</evidence>
<dbReference type="FunFam" id="2.60.40.650:FF:000004">
    <property type="entry name" value="Sulfite oxidase, putative"/>
    <property type="match status" value="1"/>
</dbReference>
<dbReference type="Gene3D" id="3.90.420.10">
    <property type="entry name" value="Oxidoreductase, molybdopterin-binding domain"/>
    <property type="match status" value="1"/>
</dbReference>
<dbReference type="GO" id="GO:0043546">
    <property type="term" value="F:molybdopterin cofactor binding"/>
    <property type="evidence" value="ECO:0007669"/>
    <property type="project" value="TreeGrafter"/>
</dbReference>
<evidence type="ECO:0000256" key="1">
    <source>
        <dbReference type="ARBA" id="ARBA00001924"/>
    </source>
</evidence>
<dbReference type="PANTHER" id="PTHR19372">
    <property type="entry name" value="SULFITE REDUCTASE"/>
    <property type="match status" value="1"/>
</dbReference>
<dbReference type="SUPFAM" id="SSF81296">
    <property type="entry name" value="E set domains"/>
    <property type="match status" value="1"/>
</dbReference>
<dbReference type="AlphaFoldDB" id="A0A2T5VHX4"/>